<evidence type="ECO:0000313" key="4">
    <source>
        <dbReference type="Proteomes" id="UP000092582"/>
    </source>
</evidence>
<sequence precursor="true">MLLVAAGITAVVVGGATGRAASSTSTGQAQPATPSGTPEPTAPVEPVRPSPSATPEPAPAPTFDRAAHSIDDPNSIWVVVDKLRPLNPVDYSPDDLVDVPIPYANEPRMRHEASDAVVALFAAFTAETGLALQSQSAYRSYDTQTNVYNKDIANLGQAGADLSTARPGTSEHQTGLTIDISAQPGQCSLAACFGDTPHGQWLAANAWRFGFLLRYPADKVDVTGYEYEPWHFRYIGIDLATEMHNTGVTTLEEFFGLPAAPNYN</sequence>
<dbReference type="PANTHER" id="PTHR34385">
    <property type="entry name" value="D-ALANYL-D-ALANINE CARBOXYPEPTIDASE"/>
    <property type="match status" value="1"/>
</dbReference>
<keyword evidence="3" id="KW-0645">Protease</keyword>
<keyword evidence="3" id="KW-0121">Carboxypeptidase</keyword>
<dbReference type="Proteomes" id="UP000092582">
    <property type="component" value="Chromosome 1"/>
</dbReference>
<dbReference type="InterPro" id="IPR052179">
    <property type="entry name" value="DD-CPase-like"/>
</dbReference>
<feature type="region of interest" description="Disordered" evidence="1">
    <location>
        <begin position="19"/>
        <end position="68"/>
    </location>
</feature>
<accession>A0A1B1BEX3</accession>
<dbReference type="AlphaFoldDB" id="A0A1B1BEX3"/>
<feature type="compositionally biased region" description="Pro residues" evidence="1">
    <location>
        <begin position="40"/>
        <end position="60"/>
    </location>
</feature>
<evidence type="ECO:0000259" key="2">
    <source>
        <dbReference type="Pfam" id="PF02557"/>
    </source>
</evidence>
<feature type="compositionally biased region" description="Low complexity" evidence="1">
    <location>
        <begin position="19"/>
        <end position="33"/>
    </location>
</feature>
<keyword evidence="3" id="KW-0378">Hydrolase</keyword>
<evidence type="ECO:0000313" key="3">
    <source>
        <dbReference type="EMBL" id="ANP71159.1"/>
    </source>
</evidence>
<dbReference type="InterPro" id="IPR009045">
    <property type="entry name" value="Zn_M74/Hedgehog-like"/>
</dbReference>
<evidence type="ECO:0000256" key="1">
    <source>
        <dbReference type="SAM" id="MobiDB-lite"/>
    </source>
</evidence>
<dbReference type="InterPro" id="IPR058193">
    <property type="entry name" value="VanY/YodJ_core_dom"/>
</dbReference>
<dbReference type="Pfam" id="PF02557">
    <property type="entry name" value="VanY"/>
    <property type="match status" value="1"/>
</dbReference>
<gene>
    <name evidence="3" type="ORF">PA27867_0185</name>
</gene>
<dbReference type="CDD" id="cd14852">
    <property type="entry name" value="LD-carboxypeptidase"/>
    <property type="match status" value="1"/>
</dbReference>
<protein>
    <submittedName>
        <fullName evidence="3">D-alanyl-D-alanine carboxypeptidase</fullName>
    </submittedName>
</protein>
<dbReference type="PANTHER" id="PTHR34385:SF1">
    <property type="entry name" value="PEPTIDOGLYCAN L-ALANYL-D-GLUTAMATE ENDOPEPTIDASE CWLK"/>
    <property type="match status" value="1"/>
</dbReference>
<organism evidence="3 4">
    <name type="scientific">Cryobacterium arcticum</name>
    <dbReference type="NCBI Taxonomy" id="670052"/>
    <lineage>
        <taxon>Bacteria</taxon>
        <taxon>Bacillati</taxon>
        <taxon>Actinomycetota</taxon>
        <taxon>Actinomycetes</taxon>
        <taxon>Micrococcales</taxon>
        <taxon>Microbacteriaceae</taxon>
        <taxon>Cryobacterium</taxon>
    </lineage>
</organism>
<dbReference type="KEGG" id="cart:PA27867_0185"/>
<dbReference type="EMBL" id="CP016282">
    <property type="protein sequence ID" value="ANP71159.1"/>
    <property type="molecule type" value="Genomic_DNA"/>
</dbReference>
<dbReference type="PATRIC" id="fig|670052.7.peg.197"/>
<proteinExistence type="predicted"/>
<dbReference type="GO" id="GO:0006508">
    <property type="term" value="P:proteolysis"/>
    <property type="evidence" value="ECO:0007669"/>
    <property type="project" value="InterPro"/>
</dbReference>
<dbReference type="SUPFAM" id="SSF55166">
    <property type="entry name" value="Hedgehog/DD-peptidase"/>
    <property type="match status" value="1"/>
</dbReference>
<dbReference type="Gene3D" id="3.30.1380.10">
    <property type="match status" value="1"/>
</dbReference>
<name>A0A1B1BEX3_9MICO</name>
<keyword evidence="4" id="KW-1185">Reference proteome</keyword>
<dbReference type="InterPro" id="IPR003709">
    <property type="entry name" value="VanY-like_core_dom"/>
</dbReference>
<dbReference type="STRING" id="670052.PA27867_0185"/>
<dbReference type="GO" id="GO:0004180">
    <property type="term" value="F:carboxypeptidase activity"/>
    <property type="evidence" value="ECO:0007669"/>
    <property type="project" value="UniProtKB-KW"/>
</dbReference>
<feature type="domain" description="D-alanyl-D-alanine carboxypeptidase-like core" evidence="2">
    <location>
        <begin position="108"/>
        <end position="236"/>
    </location>
</feature>
<reference evidence="3 4" key="1">
    <citation type="submission" date="2016-06" db="EMBL/GenBank/DDBJ databases">
        <title>Genome sequencing of Cryobacterium arcticum PAMC 27867.</title>
        <authorList>
            <person name="Lee J."/>
            <person name="Kim O.-S."/>
        </authorList>
    </citation>
    <scope>NUCLEOTIDE SEQUENCE [LARGE SCALE GENOMIC DNA]</scope>
    <source>
        <strain evidence="3 4">PAMC 27867</strain>
    </source>
</reference>